<keyword evidence="10" id="KW-1185">Reference proteome</keyword>
<feature type="signal peptide" evidence="6">
    <location>
        <begin position="1"/>
        <end position="23"/>
    </location>
</feature>
<dbReference type="Proteomes" id="UP001054892">
    <property type="component" value="Unassembled WGS sequence"/>
</dbReference>
<evidence type="ECO:0000256" key="3">
    <source>
        <dbReference type="ARBA" id="ARBA00022729"/>
    </source>
</evidence>
<evidence type="ECO:0000256" key="1">
    <source>
        <dbReference type="ARBA" id="ARBA00011245"/>
    </source>
</evidence>
<dbReference type="SUPFAM" id="SSF89392">
    <property type="entry name" value="Prokaryotic lipoproteins and lipoprotein localization factors"/>
    <property type="match status" value="1"/>
</dbReference>
<evidence type="ECO:0000256" key="5">
    <source>
        <dbReference type="SAM" id="MobiDB-lite"/>
    </source>
</evidence>
<evidence type="ECO:0000313" key="8">
    <source>
        <dbReference type="EMBL" id="GJN54498.1"/>
    </source>
</evidence>
<keyword evidence="3 6" id="KW-0732">Signal</keyword>
<dbReference type="EMBL" id="BQKM01000011">
    <property type="protein sequence ID" value="GJN54498.1"/>
    <property type="molecule type" value="Genomic_DNA"/>
</dbReference>
<dbReference type="GO" id="GO:0015031">
    <property type="term" value="P:protein transport"/>
    <property type="evidence" value="ECO:0007669"/>
    <property type="project" value="UniProtKB-KW"/>
</dbReference>
<dbReference type="Pfam" id="PF09865">
    <property type="entry name" value="DUF2092"/>
    <property type="match status" value="1"/>
</dbReference>
<organism evidence="7 9">
    <name type="scientific">Pseudomonas tohonis</name>
    <dbReference type="NCBI Taxonomy" id="2725477"/>
    <lineage>
        <taxon>Bacteria</taxon>
        <taxon>Pseudomonadati</taxon>
        <taxon>Pseudomonadota</taxon>
        <taxon>Gammaproteobacteria</taxon>
        <taxon>Pseudomonadales</taxon>
        <taxon>Pseudomonadaceae</taxon>
        <taxon>Pseudomonas</taxon>
    </lineage>
</organism>
<evidence type="ECO:0000313" key="7">
    <source>
        <dbReference type="EMBL" id="BCG25494.1"/>
    </source>
</evidence>
<evidence type="ECO:0008006" key="11">
    <source>
        <dbReference type="Google" id="ProtNLM"/>
    </source>
</evidence>
<accession>A0A6J4E958</accession>
<evidence type="ECO:0000256" key="2">
    <source>
        <dbReference type="ARBA" id="ARBA00022448"/>
    </source>
</evidence>
<name>A0A6J4E958_9PSED</name>
<sequence>MPGTVQRRLAVLAFTLIACNARAADGDAPDPGALAALVKMGEHLRGLQQYALDAESDSDQLLENGQALVVHASTRLLVSAPDKLQVQVTGAEYQRSLFYDGQHFTLYDSRQGYFGRDVAPTSQEELLALLGERYGIQLPLADLIQWHPDTAQRVGLDSALHIGSEQVGDQTCEHYAYRQPGLDWQLWLRQGDEPLPCKMVLTRLDQPERPRHSVTYRWDTLPMVGPGDFVFTPPEGAKPVPLLELQADESGGRKP</sequence>
<feature type="chain" id="PRO_5026711400" description="DUF2092 domain-containing protein" evidence="6">
    <location>
        <begin position="24"/>
        <end position="255"/>
    </location>
</feature>
<proteinExistence type="predicted"/>
<dbReference type="InterPro" id="IPR019207">
    <property type="entry name" value="DUF2092"/>
</dbReference>
<dbReference type="InterPro" id="IPR029046">
    <property type="entry name" value="LolA/LolB/LppX"/>
</dbReference>
<dbReference type="RefSeq" id="WP_173180253.1">
    <property type="nucleotide sequence ID" value="NZ_AP023189.1"/>
</dbReference>
<comment type="subunit">
    <text evidence="1">Monomer.</text>
</comment>
<evidence type="ECO:0000313" key="9">
    <source>
        <dbReference type="Proteomes" id="UP000509383"/>
    </source>
</evidence>
<dbReference type="KEGG" id="ptw:TUM18999_36850"/>
<protein>
    <recommendedName>
        <fullName evidence="11">DUF2092 domain-containing protein</fullName>
    </recommendedName>
</protein>
<feature type="region of interest" description="Disordered" evidence="5">
    <location>
        <begin position="234"/>
        <end position="255"/>
    </location>
</feature>
<keyword evidence="4" id="KW-0653">Protein transport</keyword>
<evidence type="ECO:0000256" key="4">
    <source>
        <dbReference type="ARBA" id="ARBA00022927"/>
    </source>
</evidence>
<keyword evidence="2" id="KW-0813">Transport</keyword>
<evidence type="ECO:0000313" key="10">
    <source>
        <dbReference type="Proteomes" id="UP001054892"/>
    </source>
</evidence>
<dbReference type="AlphaFoldDB" id="A0A6J4E958"/>
<evidence type="ECO:0000256" key="6">
    <source>
        <dbReference type="SAM" id="SignalP"/>
    </source>
</evidence>
<gene>
    <name evidence="7" type="ORF">TUM18999_36850</name>
    <name evidence="8" type="ORF">TUM20286_42500</name>
</gene>
<dbReference type="EMBL" id="AP023189">
    <property type="protein sequence ID" value="BCG25494.1"/>
    <property type="molecule type" value="Genomic_DNA"/>
</dbReference>
<reference evidence="7 9" key="1">
    <citation type="submission" date="2020-05" db="EMBL/GenBank/DDBJ databases">
        <title>Characterization of novel class B3 metallo-beta-lactamase from novel Pseudomonas species.</title>
        <authorList>
            <person name="Yamada K."/>
            <person name="Aoki K."/>
            <person name="Ishii Y."/>
        </authorList>
    </citation>
    <scope>NUCLEOTIDE SEQUENCE [LARGE SCALE GENOMIC DNA]</scope>
    <source>
        <strain evidence="7 9">TUM18999</strain>
        <strain evidence="8 10">TUM20286</strain>
    </source>
</reference>
<dbReference type="PROSITE" id="PS51257">
    <property type="entry name" value="PROKAR_LIPOPROTEIN"/>
    <property type="match status" value="1"/>
</dbReference>
<dbReference type="Proteomes" id="UP000509383">
    <property type="component" value="Chromosome"/>
</dbReference>